<dbReference type="FunFam" id="1.25.40.10:FF:000381">
    <property type="entry name" value="Pentatricopeptide repeat-containing protein"/>
    <property type="match status" value="3"/>
</dbReference>
<evidence type="ECO:0000259" key="4">
    <source>
        <dbReference type="Pfam" id="PF14432"/>
    </source>
</evidence>
<dbReference type="InterPro" id="IPR046960">
    <property type="entry name" value="PPR_At4g14850-like_plant"/>
</dbReference>
<dbReference type="FunFam" id="1.25.40.10:FF:000031">
    <property type="entry name" value="Pentatricopeptide repeat-containing protein mitochondrial"/>
    <property type="match status" value="1"/>
</dbReference>
<dbReference type="GO" id="GO:0003723">
    <property type="term" value="F:RNA binding"/>
    <property type="evidence" value="ECO:0007669"/>
    <property type="project" value="InterPro"/>
</dbReference>
<feature type="repeat" description="PPR" evidence="3">
    <location>
        <begin position="266"/>
        <end position="300"/>
    </location>
</feature>
<dbReference type="PROSITE" id="PS51375">
    <property type="entry name" value="PPR"/>
    <property type="match status" value="6"/>
</dbReference>
<dbReference type="OrthoDB" id="185373at2759"/>
<evidence type="ECO:0000256" key="2">
    <source>
        <dbReference type="ARBA" id="ARBA00022737"/>
    </source>
</evidence>
<name>A0A7J7DS41_TRIWF</name>
<feature type="repeat" description="PPR" evidence="3">
    <location>
        <begin position="569"/>
        <end position="603"/>
    </location>
</feature>
<dbReference type="FunCoup" id="A0A7J7DS41">
    <property type="interactions" value="221"/>
</dbReference>
<sequence length="1078" mass="120427">MRIEIHETMKLTQISLRGSFSYTNPFHFPRRLSTQVTVNRIQNNQKLIHGNLSRLRFASFSTAAASHVFDEFPLQDNDGHANGLVFLNLMEESGVRANSHTFLWLLEGCLKSGSLVDGKKLHGRILKVGFDREQILFDKILDIYLAGGDLDGAVKTFDDMPNRSVFSWNKMISFFAVKKLASRVMCLFYGMLLENVYPNEATFAGVLRACSGGTVGFDFVEQIHARIFYHGFGSSPIVCNPLIYLYAKNGFVDSARGIFNKLSMKDSVSWVAMISGLSQNGKEEEAILTFCQMHTSAVFPTPYVLSSILSACTKIEFFETGEQLHGLVFKLGFASETYVCNALVTLYSRSGNVMLAEYIFSQMQCKDGVSYNSLISGLAWQGFRDRALGLFKNMQLDCRKPDCVTLASLLNVCASIGALFKGKQLHSYVIKAGMSSDIIIEGALLDLYVKCSDIETAHNFFLTTETKNVVLWNVMLVAYGLLDNLSESFQIFKQMQIEGLVPNQFTYPSILRTCTSLGAIDLGEQIHCQVTKTGFQCNEYVCSVLIDMYAKLGQLDTARTILRRLKKDDVVSWTAMIAGYTQHNLFAEALILFQEMLSRGIRSDNIGLSCAISASAGIQLLNQGQQIHAQSYVSGYSNDLSIENALVSLYARCGKIKEAKLAFDRIDAKDNISWNGLISGLAQSGYYEEALQVFANMNTDGLQADLFTFGSAVSAAANLANIKQGATIHAMIIKTGVDSENEVSNALITLYSKCGDIGDARRKFYEIPVKNEISWNAIITGYSQHGFGIEAVKHFEEMKQVGLKPNHVTFIGVLSACSHVGMVNEGLGYFESMRKEYGLMPKPEHYVCIVDLLGRAGLLSRAKKFIEEMSIEPDAMIWRTLLSACSVHKNMEVGEFAANHLLELEPEDSATYVLVSNMYSVSGKWDSRNQARQMMKERGVKKEPGLSWIEVMNKVHAFFVSDRLHPIADKIYEFLDDLNKRAAEIGYVKDSYSLLNNLEQEQKESTMSIHSEKLAIAFGLLSLPDAIPIRVMKNLRVCNDCHNWIKFVTKVSNRAIVVRDAHRFHHFEGGLCSCRDYW</sequence>
<dbReference type="FunFam" id="1.25.40.10:FF:000366">
    <property type="entry name" value="Pentatricopeptide (PPR) repeat-containing protein"/>
    <property type="match status" value="1"/>
</dbReference>
<gene>
    <name evidence="5" type="ORF">HS088_TW04G01143</name>
</gene>
<dbReference type="InterPro" id="IPR046848">
    <property type="entry name" value="E_motif"/>
</dbReference>
<dbReference type="Proteomes" id="UP000593562">
    <property type="component" value="Unassembled WGS sequence"/>
</dbReference>
<keyword evidence="2" id="KW-0677">Repeat</keyword>
<dbReference type="NCBIfam" id="TIGR00756">
    <property type="entry name" value="PPR"/>
    <property type="match status" value="6"/>
</dbReference>
<proteinExistence type="inferred from homology"/>
<dbReference type="Pfam" id="PF20431">
    <property type="entry name" value="E_motif"/>
    <property type="match status" value="1"/>
</dbReference>
<organism evidence="5 6">
    <name type="scientific">Tripterygium wilfordii</name>
    <name type="common">Thunder God vine</name>
    <dbReference type="NCBI Taxonomy" id="458696"/>
    <lineage>
        <taxon>Eukaryota</taxon>
        <taxon>Viridiplantae</taxon>
        <taxon>Streptophyta</taxon>
        <taxon>Embryophyta</taxon>
        <taxon>Tracheophyta</taxon>
        <taxon>Spermatophyta</taxon>
        <taxon>Magnoliopsida</taxon>
        <taxon>eudicotyledons</taxon>
        <taxon>Gunneridae</taxon>
        <taxon>Pentapetalae</taxon>
        <taxon>rosids</taxon>
        <taxon>fabids</taxon>
        <taxon>Celastrales</taxon>
        <taxon>Celastraceae</taxon>
        <taxon>Tripterygium</taxon>
    </lineage>
</organism>
<dbReference type="InterPro" id="IPR011990">
    <property type="entry name" value="TPR-like_helical_dom_sf"/>
</dbReference>
<evidence type="ECO:0000313" key="6">
    <source>
        <dbReference type="Proteomes" id="UP000593562"/>
    </source>
</evidence>
<evidence type="ECO:0000256" key="3">
    <source>
        <dbReference type="PROSITE-ProRule" id="PRU00708"/>
    </source>
</evidence>
<dbReference type="Gene3D" id="1.25.40.10">
    <property type="entry name" value="Tetratricopeptide repeat domain"/>
    <property type="match status" value="6"/>
</dbReference>
<comment type="similarity">
    <text evidence="1">Belongs to the PPR family. PCMP-H subfamily.</text>
</comment>
<dbReference type="InterPro" id="IPR032867">
    <property type="entry name" value="DYW_dom"/>
</dbReference>
<protein>
    <submittedName>
        <fullName evidence="5">Pentatricopeptide repeat-containing protein</fullName>
    </submittedName>
</protein>
<dbReference type="Pfam" id="PF01535">
    <property type="entry name" value="PPR"/>
    <property type="match status" value="5"/>
</dbReference>
<comment type="caution">
    <text evidence="5">The sequence shown here is derived from an EMBL/GenBank/DDBJ whole genome shotgun (WGS) entry which is preliminary data.</text>
</comment>
<feature type="domain" description="DYW" evidence="4">
    <location>
        <begin position="986"/>
        <end position="1078"/>
    </location>
</feature>
<accession>A0A7J7DS41</accession>
<feature type="repeat" description="PPR" evidence="3">
    <location>
        <begin position="670"/>
        <end position="704"/>
    </location>
</feature>
<feature type="repeat" description="PPR" evidence="3">
    <location>
        <begin position="771"/>
        <end position="805"/>
    </location>
</feature>
<dbReference type="Pfam" id="PF14432">
    <property type="entry name" value="DYW_deaminase"/>
    <property type="match status" value="1"/>
</dbReference>
<dbReference type="GO" id="GO:0008270">
    <property type="term" value="F:zinc ion binding"/>
    <property type="evidence" value="ECO:0007669"/>
    <property type="project" value="InterPro"/>
</dbReference>
<dbReference type="Pfam" id="PF13041">
    <property type="entry name" value="PPR_2"/>
    <property type="match status" value="4"/>
</dbReference>
<reference evidence="5 6" key="1">
    <citation type="journal article" date="2020" name="Nat. Commun.">
        <title>Genome of Tripterygium wilfordii and identification of cytochrome P450 involved in triptolide biosynthesis.</title>
        <authorList>
            <person name="Tu L."/>
            <person name="Su P."/>
            <person name="Zhang Z."/>
            <person name="Gao L."/>
            <person name="Wang J."/>
            <person name="Hu T."/>
            <person name="Zhou J."/>
            <person name="Zhang Y."/>
            <person name="Zhao Y."/>
            <person name="Liu Y."/>
            <person name="Song Y."/>
            <person name="Tong Y."/>
            <person name="Lu Y."/>
            <person name="Yang J."/>
            <person name="Xu C."/>
            <person name="Jia M."/>
            <person name="Peters R.J."/>
            <person name="Huang L."/>
            <person name="Gao W."/>
        </authorList>
    </citation>
    <scope>NUCLEOTIDE SEQUENCE [LARGE SCALE GENOMIC DNA]</scope>
    <source>
        <strain evidence="6">cv. XIE 37</strain>
        <tissue evidence="5">Leaf</tissue>
    </source>
</reference>
<feature type="repeat" description="PPR" evidence="3">
    <location>
        <begin position="468"/>
        <end position="502"/>
    </location>
</feature>
<dbReference type="GO" id="GO:0009451">
    <property type="term" value="P:RNA modification"/>
    <property type="evidence" value="ECO:0007669"/>
    <property type="project" value="InterPro"/>
</dbReference>
<evidence type="ECO:0000256" key="1">
    <source>
        <dbReference type="ARBA" id="ARBA00006643"/>
    </source>
</evidence>
<dbReference type="PANTHER" id="PTHR24015">
    <property type="entry name" value="OS07G0578800 PROTEIN-RELATED"/>
    <property type="match status" value="1"/>
</dbReference>
<dbReference type="PANTHER" id="PTHR24015:SF2038">
    <property type="entry name" value="REPEAT-CONTAINING PROTEIN, PUTATIVE-RELATED"/>
    <property type="match status" value="1"/>
</dbReference>
<keyword evidence="6" id="KW-1185">Reference proteome</keyword>
<dbReference type="FunFam" id="1.25.40.10:FF:002118">
    <property type="entry name" value="Pentatricopeptide repeat-containing protein At4g13650"/>
    <property type="match status" value="1"/>
</dbReference>
<dbReference type="InParanoid" id="A0A7J7DS41"/>
<dbReference type="FunFam" id="1.25.40.10:FF:000073">
    <property type="entry name" value="Pentatricopeptide repeat-containing protein chloroplastic"/>
    <property type="match status" value="2"/>
</dbReference>
<feature type="repeat" description="PPR" evidence="3">
    <location>
        <begin position="367"/>
        <end position="401"/>
    </location>
</feature>
<dbReference type="AlphaFoldDB" id="A0A7J7DS41"/>
<dbReference type="InterPro" id="IPR002885">
    <property type="entry name" value="PPR_rpt"/>
</dbReference>
<dbReference type="EMBL" id="JAAARO010000004">
    <property type="protein sequence ID" value="KAF5749180.1"/>
    <property type="molecule type" value="Genomic_DNA"/>
</dbReference>
<evidence type="ECO:0000313" key="5">
    <source>
        <dbReference type="EMBL" id="KAF5749180.1"/>
    </source>
</evidence>